<gene>
    <name evidence="10" type="ORF">C7Y72_04255</name>
</gene>
<accession>A0A2T4UI67</accession>
<evidence type="ECO:0000313" key="10">
    <source>
        <dbReference type="EMBL" id="PTL58917.1"/>
    </source>
</evidence>
<feature type="transmembrane region" description="Helical" evidence="7">
    <location>
        <begin position="144"/>
        <end position="165"/>
    </location>
</feature>
<dbReference type="InterPro" id="IPR032816">
    <property type="entry name" value="VTT_dom"/>
</dbReference>
<feature type="transmembrane region" description="Helical" evidence="7">
    <location>
        <begin position="249"/>
        <end position="269"/>
    </location>
</feature>
<name>A0A2T4UI67_9ACTN</name>
<feature type="compositionally biased region" description="Pro residues" evidence="8">
    <location>
        <begin position="62"/>
        <end position="71"/>
    </location>
</feature>
<keyword evidence="5 7" id="KW-1133">Transmembrane helix</keyword>
<evidence type="ECO:0000256" key="5">
    <source>
        <dbReference type="ARBA" id="ARBA00022989"/>
    </source>
</evidence>
<organism evidence="10 11">
    <name type="scientific">Paraconexibacter algicola</name>
    <dbReference type="NCBI Taxonomy" id="2133960"/>
    <lineage>
        <taxon>Bacteria</taxon>
        <taxon>Bacillati</taxon>
        <taxon>Actinomycetota</taxon>
        <taxon>Thermoleophilia</taxon>
        <taxon>Solirubrobacterales</taxon>
        <taxon>Paraconexibacteraceae</taxon>
        <taxon>Paraconexibacter</taxon>
    </lineage>
</organism>
<evidence type="ECO:0000256" key="4">
    <source>
        <dbReference type="ARBA" id="ARBA00022692"/>
    </source>
</evidence>
<dbReference type="PANTHER" id="PTHR12677">
    <property type="entry name" value="GOLGI APPARATUS MEMBRANE PROTEIN TVP38-RELATED"/>
    <property type="match status" value="1"/>
</dbReference>
<dbReference type="Proteomes" id="UP000240739">
    <property type="component" value="Unassembled WGS sequence"/>
</dbReference>
<evidence type="ECO:0000256" key="3">
    <source>
        <dbReference type="ARBA" id="ARBA00022475"/>
    </source>
</evidence>
<feature type="transmembrane region" description="Helical" evidence="7">
    <location>
        <begin position="108"/>
        <end position="132"/>
    </location>
</feature>
<keyword evidence="3 7" id="KW-1003">Cell membrane</keyword>
<feature type="compositionally biased region" description="Low complexity" evidence="8">
    <location>
        <begin position="1"/>
        <end position="13"/>
    </location>
</feature>
<dbReference type="PANTHER" id="PTHR12677:SF59">
    <property type="entry name" value="GOLGI APPARATUS MEMBRANE PROTEIN TVP38-RELATED"/>
    <property type="match status" value="1"/>
</dbReference>
<evidence type="ECO:0000256" key="7">
    <source>
        <dbReference type="RuleBase" id="RU366058"/>
    </source>
</evidence>
<comment type="caution">
    <text evidence="7">Lacks conserved residue(s) required for the propagation of feature annotation.</text>
</comment>
<keyword evidence="4 7" id="KW-0812">Transmembrane</keyword>
<proteinExistence type="inferred from homology"/>
<dbReference type="AlphaFoldDB" id="A0A2T4UI67"/>
<comment type="caution">
    <text evidence="10">The sequence shown here is derived from an EMBL/GenBank/DDBJ whole genome shotgun (WGS) entry which is preliminary data.</text>
</comment>
<feature type="transmembrane region" description="Helical" evidence="7">
    <location>
        <begin position="223"/>
        <end position="243"/>
    </location>
</feature>
<evidence type="ECO:0000256" key="6">
    <source>
        <dbReference type="ARBA" id="ARBA00023136"/>
    </source>
</evidence>
<protein>
    <recommendedName>
        <fullName evidence="7">TVP38/TMEM64 family membrane protein</fullName>
    </recommendedName>
</protein>
<evidence type="ECO:0000256" key="2">
    <source>
        <dbReference type="ARBA" id="ARBA00008640"/>
    </source>
</evidence>
<evidence type="ECO:0000313" key="11">
    <source>
        <dbReference type="Proteomes" id="UP000240739"/>
    </source>
</evidence>
<evidence type="ECO:0000256" key="1">
    <source>
        <dbReference type="ARBA" id="ARBA00004651"/>
    </source>
</evidence>
<dbReference type="EMBL" id="PYYB01000001">
    <property type="protein sequence ID" value="PTL58917.1"/>
    <property type="molecule type" value="Genomic_DNA"/>
</dbReference>
<keyword evidence="11" id="KW-1185">Reference proteome</keyword>
<comment type="similarity">
    <text evidence="2 7">Belongs to the TVP38/TMEM64 family.</text>
</comment>
<comment type="subcellular location">
    <subcellularLocation>
        <location evidence="1 7">Cell membrane</location>
        <topology evidence="1 7">Multi-pass membrane protein</topology>
    </subcellularLocation>
</comment>
<keyword evidence="6 7" id="KW-0472">Membrane</keyword>
<feature type="domain" description="VTT" evidence="9">
    <location>
        <begin position="128"/>
        <end position="244"/>
    </location>
</feature>
<dbReference type="Pfam" id="PF09335">
    <property type="entry name" value="VTT_dom"/>
    <property type="match status" value="1"/>
</dbReference>
<dbReference type="InterPro" id="IPR015414">
    <property type="entry name" value="TMEM64"/>
</dbReference>
<feature type="region of interest" description="Disordered" evidence="8">
    <location>
        <begin position="1"/>
        <end position="92"/>
    </location>
</feature>
<evidence type="ECO:0000256" key="8">
    <source>
        <dbReference type="SAM" id="MobiDB-lite"/>
    </source>
</evidence>
<dbReference type="GO" id="GO:0005886">
    <property type="term" value="C:plasma membrane"/>
    <property type="evidence" value="ECO:0007669"/>
    <property type="project" value="UniProtKB-SubCell"/>
</dbReference>
<sequence length="277" mass="28538">MRPRSRASPSAPHARAETSEKSWPMSCEARLPESGSTALDSPAIAGATRHHGRRARVFEPLAPTPVPPPLIPRARRSAEPDDGAVTAGATRGGEAGVREDLEALVSSAGAAGPVAFVVLYVLLTVALVPGTIPSLAAGVLFGPVWGSLLTVLGATLGAVAAFEIARRLGRERTRRLLGRRGATADAWLSARGLRGVVALRLIPVLPFNALNYAFGLSGVTRRAHALGTLVGIVPGTVAFVALGDSLADPGSTGFVLSLGAVVLLLLLGATQQRRRVA</sequence>
<reference evidence="10 11" key="1">
    <citation type="submission" date="2018-03" db="EMBL/GenBank/DDBJ databases">
        <title>Aquarubrobacter algicola gen. nov., sp. nov., a novel actinobacterium isolated from shallow eutrophic lake during the end of cyanobacterial harmful algal blooms.</title>
        <authorList>
            <person name="Chun S.J."/>
        </authorList>
    </citation>
    <scope>NUCLEOTIDE SEQUENCE [LARGE SCALE GENOMIC DNA]</scope>
    <source>
        <strain evidence="10 11">Seoho-28</strain>
    </source>
</reference>
<evidence type="ECO:0000259" key="9">
    <source>
        <dbReference type="Pfam" id="PF09335"/>
    </source>
</evidence>